<keyword evidence="2" id="KW-1185">Reference proteome</keyword>
<dbReference type="InterPro" id="IPR026341">
    <property type="entry name" value="T9SS_type_B"/>
</dbReference>
<dbReference type="Proteomes" id="UP000306402">
    <property type="component" value="Unassembled WGS sequence"/>
</dbReference>
<comment type="caution">
    <text evidence="1">The sequence shown here is derived from an EMBL/GenBank/DDBJ whole genome shotgun (WGS) entry which is preliminary data.</text>
</comment>
<proteinExistence type="predicted"/>
<evidence type="ECO:0000313" key="1">
    <source>
        <dbReference type="EMBL" id="TLV04061.1"/>
    </source>
</evidence>
<dbReference type="AlphaFoldDB" id="A0A5R9L6L8"/>
<dbReference type="NCBIfam" id="TIGR04131">
    <property type="entry name" value="Bac_Flav_CTERM"/>
    <property type="match status" value="1"/>
</dbReference>
<reference evidence="1 2" key="1">
    <citation type="submission" date="2019-05" db="EMBL/GenBank/DDBJ databases">
        <authorList>
            <person name="Qu J.-H."/>
        </authorList>
    </citation>
    <scope>NUCLEOTIDE SEQUENCE [LARGE SCALE GENOMIC DNA]</scope>
    <source>
        <strain evidence="1 2">T17</strain>
    </source>
</reference>
<organism evidence="1 2">
    <name type="scientific">Dyadobacter luticola</name>
    <dbReference type="NCBI Taxonomy" id="1979387"/>
    <lineage>
        <taxon>Bacteria</taxon>
        <taxon>Pseudomonadati</taxon>
        <taxon>Bacteroidota</taxon>
        <taxon>Cytophagia</taxon>
        <taxon>Cytophagales</taxon>
        <taxon>Spirosomataceae</taxon>
        <taxon>Dyadobacter</taxon>
    </lineage>
</organism>
<sequence>MIIMFLLTCPALAQVDCSNVGFKQGTTAGWTLSYGTVSDENQQTNFSPEITGTQNSEHVITNIRDGNDPKIPSIPMVAPGSTHSIRIGNVNEGGHYSRIRTNYKVTADNSLFQYRFAVVLQNTGSEGRANHEPYQKPGFDILIFDNNGQELPCSSYDIQLQGAATVDGFQASGDIQYRNWTTGAIDLRNSVGKTLTIVVTAHGCTRMRHFGYAYFDAECLKSEIKAASNCPDENGFLTLMAPSGFTNYLWSNGAKTQNAQVKANVGEKFNVKFSPLGSLDESCALSLDYTVTYKKSTAVVSDTICEGDTYALGDTILRTSGVYVRNVSKSNVCDSTVTLTLTVNPVGNYTQKVQICQGETLAVGDSIYSKSGTYTNHIPQRTGCDSLVTTVLEVVELALSVSPTLSITQGDSVQVQSFVNPTGEYLYHWSQTGLSCTDCPDPWASPVTSTVFELQVTDPNAVCNKTAKVQVYVKPCGIDAPGAFSPNHDDLNEVFFVYGNKCVKMIREMAIYNRWGQVIFQKSNFAASDPAFGWDGSFHGQLSQAGVYPYKIKVELNNGSFLDYDGTVNLLR</sequence>
<dbReference type="EMBL" id="VCEJ01000002">
    <property type="protein sequence ID" value="TLV04061.1"/>
    <property type="molecule type" value="Genomic_DNA"/>
</dbReference>
<dbReference type="OrthoDB" id="1490014at2"/>
<evidence type="ECO:0000313" key="2">
    <source>
        <dbReference type="Proteomes" id="UP000306402"/>
    </source>
</evidence>
<dbReference type="Pfam" id="PF13585">
    <property type="entry name" value="CHU_C"/>
    <property type="match status" value="1"/>
</dbReference>
<protein>
    <submittedName>
        <fullName evidence="1">T9SS type B sorting domain-containing protein</fullName>
    </submittedName>
</protein>
<gene>
    <name evidence="1" type="ORF">FEN17_04210</name>
</gene>
<accession>A0A5R9L6L8</accession>
<name>A0A5R9L6L8_9BACT</name>